<dbReference type="CDD" id="cd10518">
    <property type="entry name" value="SET_SETD1-like"/>
    <property type="match status" value="1"/>
</dbReference>
<reference evidence="14" key="1">
    <citation type="submission" date="2021-11" db="EMBL/GenBank/DDBJ databases">
        <authorList>
            <consortium name="Genoscope - CEA"/>
            <person name="William W."/>
        </authorList>
    </citation>
    <scope>NUCLEOTIDE SEQUENCE</scope>
</reference>
<protein>
    <recommendedName>
        <fullName evidence="2">[histone H3]-lysine(4) N-trimethyltransferase</fullName>
        <ecNumber evidence="2">2.1.1.354</ecNumber>
    </recommendedName>
</protein>
<dbReference type="EMBL" id="CAKKNE010000002">
    <property type="protein sequence ID" value="CAH0368422.1"/>
    <property type="molecule type" value="Genomic_DNA"/>
</dbReference>
<feature type="compositionally biased region" description="Acidic residues" evidence="11">
    <location>
        <begin position="98"/>
        <end position="115"/>
    </location>
</feature>
<dbReference type="InterPro" id="IPR001214">
    <property type="entry name" value="SET_dom"/>
</dbReference>
<dbReference type="PANTHER" id="PTHR45814:SF2">
    <property type="entry name" value="HISTONE-LYSINE N-METHYLTRANSFERASE SETD1"/>
    <property type="match status" value="1"/>
</dbReference>
<evidence type="ECO:0000256" key="7">
    <source>
        <dbReference type="ARBA" id="ARBA00023242"/>
    </source>
</evidence>
<evidence type="ECO:0000256" key="6">
    <source>
        <dbReference type="ARBA" id="ARBA00022853"/>
    </source>
</evidence>
<evidence type="ECO:0000313" key="15">
    <source>
        <dbReference type="Proteomes" id="UP000789595"/>
    </source>
</evidence>
<evidence type="ECO:0000256" key="3">
    <source>
        <dbReference type="ARBA" id="ARBA00022603"/>
    </source>
</evidence>
<evidence type="ECO:0000256" key="2">
    <source>
        <dbReference type="ARBA" id="ARBA00012182"/>
    </source>
</evidence>
<evidence type="ECO:0000256" key="9">
    <source>
        <dbReference type="ARBA" id="ARBA00047583"/>
    </source>
</evidence>
<proteinExistence type="predicted"/>
<evidence type="ECO:0000256" key="11">
    <source>
        <dbReference type="SAM" id="MobiDB-lite"/>
    </source>
</evidence>
<comment type="subcellular location">
    <subcellularLocation>
        <location evidence="1">Nucleus</location>
    </subcellularLocation>
</comment>
<evidence type="ECO:0000256" key="8">
    <source>
        <dbReference type="ARBA" id="ARBA00047571"/>
    </source>
</evidence>
<comment type="catalytic activity">
    <reaction evidence="9">
        <text>N(6)-methyl-L-lysyl(4)-[histone H3] + S-adenosyl-L-methionine = N(6),N(6)-dimethyl-L-lysyl(4)-[histone H3] + S-adenosyl-L-homocysteine + H(+)</text>
        <dbReference type="Rhea" id="RHEA:60268"/>
        <dbReference type="Rhea" id="RHEA-COMP:15540"/>
        <dbReference type="Rhea" id="RHEA-COMP:15543"/>
        <dbReference type="ChEBI" id="CHEBI:15378"/>
        <dbReference type="ChEBI" id="CHEBI:57856"/>
        <dbReference type="ChEBI" id="CHEBI:59789"/>
        <dbReference type="ChEBI" id="CHEBI:61929"/>
        <dbReference type="ChEBI" id="CHEBI:61976"/>
    </reaction>
</comment>
<keyword evidence="5" id="KW-0949">S-adenosyl-L-methionine</keyword>
<dbReference type="SMART" id="SM00317">
    <property type="entry name" value="SET"/>
    <property type="match status" value="1"/>
</dbReference>
<comment type="catalytic activity">
    <reaction evidence="10">
        <text>N(6),N(6)-dimethyl-L-lysyl(4)-[histone H3] + S-adenosyl-L-methionine = N(6),N(6),N(6)-trimethyl-L-lysyl(4)-[histone H3] + S-adenosyl-L-homocysteine + H(+)</text>
        <dbReference type="Rhea" id="RHEA:60272"/>
        <dbReference type="Rhea" id="RHEA-COMP:15537"/>
        <dbReference type="Rhea" id="RHEA-COMP:15540"/>
        <dbReference type="ChEBI" id="CHEBI:15378"/>
        <dbReference type="ChEBI" id="CHEBI:57856"/>
        <dbReference type="ChEBI" id="CHEBI:59789"/>
        <dbReference type="ChEBI" id="CHEBI:61961"/>
        <dbReference type="ChEBI" id="CHEBI:61976"/>
    </reaction>
</comment>
<dbReference type="Pfam" id="PF00856">
    <property type="entry name" value="SET"/>
    <property type="match status" value="1"/>
</dbReference>
<evidence type="ECO:0000256" key="5">
    <source>
        <dbReference type="ARBA" id="ARBA00022691"/>
    </source>
</evidence>
<feature type="domain" description="Post-SET" evidence="13">
    <location>
        <begin position="402"/>
        <end position="418"/>
    </location>
</feature>
<dbReference type="PANTHER" id="PTHR45814">
    <property type="entry name" value="HISTONE-LYSINE N-METHYLTRANSFERASE SETD1"/>
    <property type="match status" value="1"/>
</dbReference>
<dbReference type="SUPFAM" id="SSF82199">
    <property type="entry name" value="SET domain"/>
    <property type="match status" value="1"/>
</dbReference>
<gene>
    <name evidence="14" type="ORF">PECAL_2P14880</name>
</gene>
<comment type="catalytic activity">
    <reaction evidence="8">
        <text>L-lysyl(4)-[histone H3] + 3 S-adenosyl-L-methionine = N(6),N(6),N(6)-trimethyl-L-lysyl(4)-[histone H3] + 3 S-adenosyl-L-homocysteine + 3 H(+)</text>
        <dbReference type="Rhea" id="RHEA:60260"/>
        <dbReference type="Rhea" id="RHEA-COMP:15537"/>
        <dbReference type="Rhea" id="RHEA-COMP:15547"/>
        <dbReference type="ChEBI" id="CHEBI:15378"/>
        <dbReference type="ChEBI" id="CHEBI:29969"/>
        <dbReference type="ChEBI" id="CHEBI:57856"/>
        <dbReference type="ChEBI" id="CHEBI:59789"/>
        <dbReference type="ChEBI" id="CHEBI:61961"/>
        <dbReference type="EC" id="2.1.1.354"/>
    </reaction>
</comment>
<evidence type="ECO:0000313" key="14">
    <source>
        <dbReference type="EMBL" id="CAH0368422.1"/>
    </source>
</evidence>
<dbReference type="GO" id="GO:0140999">
    <property type="term" value="F:histone H3K4 trimethyltransferase activity"/>
    <property type="evidence" value="ECO:0007669"/>
    <property type="project" value="UniProtKB-EC"/>
</dbReference>
<keyword evidence="4" id="KW-0808">Transferase</keyword>
<feature type="domain" description="SET" evidence="12">
    <location>
        <begin position="280"/>
        <end position="396"/>
    </location>
</feature>
<feature type="compositionally biased region" description="Basic residues" evidence="11">
    <location>
        <begin position="55"/>
        <end position="84"/>
    </location>
</feature>
<evidence type="ECO:0000259" key="13">
    <source>
        <dbReference type="PROSITE" id="PS50868"/>
    </source>
</evidence>
<evidence type="ECO:0000256" key="1">
    <source>
        <dbReference type="ARBA" id="ARBA00004123"/>
    </source>
</evidence>
<dbReference type="InterPro" id="IPR046341">
    <property type="entry name" value="SET_dom_sf"/>
</dbReference>
<evidence type="ECO:0000256" key="10">
    <source>
        <dbReference type="ARBA" id="ARBA00049129"/>
    </source>
</evidence>
<accession>A0A8J2WU58</accession>
<feature type="compositionally biased region" description="Basic and acidic residues" evidence="11">
    <location>
        <begin position="143"/>
        <end position="155"/>
    </location>
</feature>
<dbReference type="InterPro" id="IPR003616">
    <property type="entry name" value="Post-SET_dom"/>
</dbReference>
<dbReference type="Proteomes" id="UP000789595">
    <property type="component" value="Unassembled WGS sequence"/>
</dbReference>
<name>A0A8J2WU58_9STRA</name>
<keyword evidence="6" id="KW-0156">Chromatin regulator</keyword>
<feature type="region of interest" description="Disordered" evidence="11">
    <location>
        <begin position="1"/>
        <end position="250"/>
    </location>
</feature>
<keyword evidence="15" id="KW-1185">Reference proteome</keyword>
<keyword evidence="7" id="KW-0539">Nucleus</keyword>
<organism evidence="14 15">
    <name type="scientific">Pelagomonas calceolata</name>
    <dbReference type="NCBI Taxonomy" id="35677"/>
    <lineage>
        <taxon>Eukaryota</taxon>
        <taxon>Sar</taxon>
        <taxon>Stramenopiles</taxon>
        <taxon>Ochrophyta</taxon>
        <taxon>Pelagophyceae</taxon>
        <taxon>Pelagomonadales</taxon>
        <taxon>Pelagomonadaceae</taxon>
        <taxon>Pelagomonas</taxon>
    </lineage>
</organism>
<dbReference type="GO" id="GO:0032259">
    <property type="term" value="P:methylation"/>
    <property type="evidence" value="ECO:0007669"/>
    <property type="project" value="UniProtKB-KW"/>
</dbReference>
<keyword evidence="3" id="KW-0489">Methyltransferase</keyword>
<comment type="caution">
    <text evidence="14">The sequence shown here is derived from an EMBL/GenBank/DDBJ whole genome shotgun (WGS) entry which is preliminary data.</text>
</comment>
<feature type="compositionally biased region" description="Basic and acidic residues" evidence="11">
    <location>
        <begin position="230"/>
        <end position="241"/>
    </location>
</feature>
<dbReference type="SMART" id="SM00508">
    <property type="entry name" value="PostSET"/>
    <property type="match status" value="1"/>
</dbReference>
<dbReference type="PROSITE" id="PS50280">
    <property type="entry name" value="SET"/>
    <property type="match status" value="1"/>
</dbReference>
<dbReference type="EC" id="2.1.1.354" evidence="2"/>
<evidence type="ECO:0000259" key="12">
    <source>
        <dbReference type="PROSITE" id="PS50280"/>
    </source>
</evidence>
<dbReference type="GO" id="GO:0048188">
    <property type="term" value="C:Set1C/COMPASS complex"/>
    <property type="evidence" value="ECO:0007669"/>
    <property type="project" value="TreeGrafter"/>
</dbReference>
<dbReference type="InterPro" id="IPR044570">
    <property type="entry name" value="Set1-like"/>
</dbReference>
<evidence type="ECO:0000256" key="4">
    <source>
        <dbReference type="ARBA" id="ARBA00022679"/>
    </source>
</evidence>
<dbReference type="PROSITE" id="PS50868">
    <property type="entry name" value="POST_SET"/>
    <property type="match status" value="1"/>
</dbReference>
<dbReference type="AlphaFoldDB" id="A0A8J2WU58"/>
<dbReference type="Gene3D" id="2.170.270.10">
    <property type="entry name" value="SET domain"/>
    <property type="match status" value="1"/>
</dbReference>
<feature type="compositionally biased region" description="Basic residues" evidence="11">
    <location>
        <begin position="208"/>
        <end position="217"/>
    </location>
</feature>
<dbReference type="OrthoDB" id="308383at2759"/>
<sequence>MDLNNLVFGGRERQQTAPAETDEEMARRLQAEWSAPPARRRQQTNAYTPDAPPSSRRRSPHRSRSPAPPKRRRSGSRSGSRRSGSRSGSRSGARPEKEEEEAYQEEDDDDADAEEPSTRKKPRPATPDDEDERPPLEVTFKIGETDRYDHAKDCACSHCAQVRARPRTPPPAARSLPGSPVKPLAAREEPWQPCARCRPRQTKQETAKKKKGRKARRRREEAPAAPPPPPKRESPQDDAKKQSAARGRAFRSERRALARHGVGDAADPLNGGVYAETRRLRLRFARSPIHSWGVFTDEPIVQGTQVLEYRGEEIGLQVGERRQEMYERNGEIDYLFRVDDQLIVDATRMGSLARFVNHSCAPNCVSKIVPHAGRKKIVLYTKRDIEAGEELSYDYKFELEDEKIPCHCGAATCRGSLN</sequence>